<dbReference type="AlphaFoldDB" id="A0AA43QPR4"/>
<dbReference type="Gene3D" id="3.30.230.10">
    <property type="match status" value="1"/>
</dbReference>
<dbReference type="SMART" id="SM01340">
    <property type="entry name" value="DNA_mis_repair"/>
    <property type="match status" value="1"/>
</dbReference>
<feature type="region of interest" description="Disordered" evidence="1">
    <location>
        <begin position="290"/>
        <end position="372"/>
    </location>
</feature>
<dbReference type="GO" id="GO:0030983">
    <property type="term" value="F:mismatched DNA binding"/>
    <property type="evidence" value="ECO:0007669"/>
    <property type="project" value="InterPro"/>
</dbReference>
<dbReference type="InterPro" id="IPR020568">
    <property type="entry name" value="Ribosomal_Su5_D2-typ_SF"/>
</dbReference>
<dbReference type="Proteomes" id="UP001161017">
    <property type="component" value="Unassembled WGS sequence"/>
</dbReference>
<dbReference type="PANTHER" id="PTHR10073">
    <property type="entry name" value="DNA MISMATCH REPAIR PROTEIN MLH, PMS, MUTL"/>
    <property type="match status" value="1"/>
</dbReference>
<feature type="region of interest" description="Disordered" evidence="1">
    <location>
        <begin position="548"/>
        <end position="587"/>
    </location>
</feature>
<dbReference type="GO" id="GO:0140664">
    <property type="term" value="F:ATP-dependent DNA damage sensor activity"/>
    <property type="evidence" value="ECO:0007669"/>
    <property type="project" value="InterPro"/>
</dbReference>
<feature type="compositionally biased region" description="Basic residues" evidence="1">
    <location>
        <begin position="290"/>
        <end position="299"/>
    </location>
</feature>
<name>A0AA43QPR4_9LECA</name>
<protein>
    <recommendedName>
        <fullName evidence="2">DNA mismatch repair protein S5 domain-containing protein</fullName>
    </recommendedName>
</protein>
<reference evidence="3" key="1">
    <citation type="journal article" date="2023" name="Genome Biol. Evol.">
        <title>First Whole Genome Sequence and Flow Cytometry Genome Size Data for the Lichen-Forming Fungus Ramalina farinacea (Ascomycota).</title>
        <authorList>
            <person name="Llewellyn T."/>
            <person name="Mian S."/>
            <person name="Hill R."/>
            <person name="Leitch I.J."/>
            <person name="Gaya E."/>
        </authorList>
    </citation>
    <scope>NUCLEOTIDE SEQUENCE</scope>
    <source>
        <strain evidence="3">LIQ254RAFAR</strain>
    </source>
</reference>
<keyword evidence="4" id="KW-1185">Reference proteome</keyword>
<feature type="compositionally biased region" description="Basic and acidic residues" evidence="1">
    <location>
        <begin position="220"/>
        <end position="230"/>
    </location>
</feature>
<gene>
    <name evidence="3" type="ORF">OHK93_007454</name>
</gene>
<dbReference type="InterPro" id="IPR038973">
    <property type="entry name" value="MutL/Mlh/Pms-like"/>
</dbReference>
<dbReference type="SUPFAM" id="SSF54211">
    <property type="entry name" value="Ribosomal protein S5 domain 2-like"/>
    <property type="match status" value="1"/>
</dbReference>
<dbReference type="InterPro" id="IPR014721">
    <property type="entry name" value="Ribsml_uS5_D2-typ_fold_subgr"/>
</dbReference>
<feature type="compositionally biased region" description="Basic residues" evidence="1">
    <location>
        <begin position="442"/>
        <end position="452"/>
    </location>
</feature>
<dbReference type="GO" id="GO:0032389">
    <property type="term" value="C:MutLalpha complex"/>
    <property type="evidence" value="ECO:0007669"/>
    <property type="project" value="TreeGrafter"/>
</dbReference>
<organism evidence="3 4">
    <name type="scientific">Ramalina farinacea</name>
    <dbReference type="NCBI Taxonomy" id="258253"/>
    <lineage>
        <taxon>Eukaryota</taxon>
        <taxon>Fungi</taxon>
        <taxon>Dikarya</taxon>
        <taxon>Ascomycota</taxon>
        <taxon>Pezizomycotina</taxon>
        <taxon>Lecanoromycetes</taxon>
        <taxon>OSLEUM clade</taxon>
        <taxon>Lecanoromycetidae</taxon>
        <taxon>Lecanorales</taxon>
        <taxon>Lecanorineae</taxon>
        <taxon>Ramalinaceae</taxon>
        <taxon>Ramalina</taxon>
    </lineage>
</organism>
<feature type="compositionally biased region" description="Polar residues" evidence="1">
    <location>
        <begin position="231"/>
        <end position="251"/>
    </location>
</feature>
<evidence type="ECO:0000259" key="2">
    <source>
        <dbReference type="SMART" id="SM01340"/>
    </source>
</evidence>
<feature type="compositionally biased region" description="Low complexity" evidence="1">
    <location>
        <begin position="553"/>
        <end position="563"/>
    </location>
</feature>
<dbReference type="GO" id="GO:0006298">
    <property type="term" value="P:mismatch repair"/>
    <property type="evidence" value="ECO:0007669"/>
    <property type="project" value="InterPro"/>
</dbReference>
<accession>A0AA43QPR4</accession>
<feature type="compositionally biased region" description="Basic and acidic residues" evidence="1">
    <location>
        <begin position="352"/>
        <end position="369"/>
    </location>
</feature>
<proteinExistence type="predicted"/>
<dbReference type="GO" id="GO:0005524">
    <property type="term" value="F:ATP binding"/>
    <property type="evidence" value="ECO:0007669"/>
    <property type="project" value="InterPro"/>
</dbReference>
<evidence type="ECO:0000256" key="1">
    <source>
        <dbReference type="SAM" id="MobiDB-lite"/>
    </source>
</evidence>
<dbReference type="PANTHER" id="PTHR10073:SF41">
    <property type="entry name" value="MISMATCH REPAIR PROTEIN, PUTATIVE (AFU_ORTHOLOGUE AFUA_8G05820)-RELATED"/>
    <property type="match status" value="1"/>
</dbReference>
<feature type="domain" description="DNA mismatch repair protein S5" evidence="2">
    <location>
        <begin position="37"/>
        <end position="187"/>
    </location>
</feature>
<feature type="compositionally biased region" description="Polar residues" evidence="1">
    <location>
        <begin position="478"/>
        <end position="496"/>
    </location>
</feature>
<dbReference type="InterPro" id="IPR013507">
    <property type="entry name" value="DNA_mismatch_S5_2-like"/>
</dbReference>
<feature type="region of interest" description="Disordered" evidence="1">
    <location>
        <begin position="220"/>
        <end position="278"/>
    </location>
</feature>
<dbReference type="EMBL" id="JAPUFD010000007">
    <property type="protein sequence ID" value="MDI1488180.1"/>
    <property type="molecule type" value="Genomic_DNA"/>
</dbReference>
<evidence type="ECO:0000313" key="3">
    <source>
        <dbReference type="EMBL" id="MDI1488180.1"/>
    </source>
</evidence>
<sequence length="737" mass="81212">MNLKVLKTKKDAQDFTYAPKHAHLGSQPDLPSMEDAAIKIFGVKISEHYNHVNWNSSNSLESQRSADTNINLSQSLNEQGYVFEGYLPKAESTFDCSHIAPPRQFFSIDSRPLSGKRGTMKQITSIFKKYFKSVPTSVVKGQKVDPIICLNIICPRGSYDANIEPAKDDVLFTSPGTVLDSAEAFFKSVYGDLPIADQPVNAKRTDPDVSLQDLMLAQKPERLSNSDSEHLTQTSLVSPHAESTSIRSGLESSVPGANRIRESSQDEDNPENDISISNPWAFAKLNSKMGRTKPRRSVHAGHDEDIQLPTPEQEQPQRHLTPARTRPIRDGLLSPDQSSPSPFPYPLSARPKSHENDERVSRPRNDDPTQGKQVIGCLDHYMKSSHSQNLEKTGLLLDATTDLDEAESRTEHAEGFRTAAALPQGTALSNIPDISELPQGKRSARRQSKSLHKPFTPPVNDLQDVWFKTGNQSHKKQSQNCGANNTTGYSTTNIPSLNLRDDEKLEPAPSPSRSRSSSPTHPDLALSMDYETRKARATADYRLAQKLQRREALQQQKRQAAAAGPPSPTSVLSPRISLPHSKPSPHLNRQRNAIAALRSLIPQPSALDPYDPRACLIRHQQAQAEGPGNGGNRSRRPRTAQLPLETVKAEDALQDLVLALSISISDLEREVQRNPDAADGNGDEGSAFEMCGDEDVQYWQEIVEGLTRQFHDQKGGSGRLDVDVAEGIGKAMSLGHI</sequence>
<dbReference type="GO" id="GO:0016887">
    <property type="term" value="F:ATP hydrolysis activity"/>
    <property type="evidence" value="ECO:0007669"/>
    <property type="project" value="InterPro"/>
</dbReference>
<evidence type="ECO:0000313" key="4">
    <source>
        <dbReference type="Proteomes" id="UP001161017"/>
    </source>
</evidence>
<feature type="region of interest" description="Disordered" evidence="1">
    <location>
        <begin position="420"/>
        <end position="524"/>
    </location>
</feature>
<comment type="caution">
    <text evidence="3">The sequence shown here is derived from an EMBL/GenBank/DDBJ whole genome shotgun (WGS) entry which is preliminary data.</text>
</comment>